<evidence type="ECO:0000256" key="6">
    <source>
        <dbReference type="ARBA" id="ARBA00022840"/>
    </source>
</evidence>
<evidence type="ECO:0000256" key="7">
    <source>
        <dbReference type="PROSITE-ProRule" id="PRU10141"/>
    </source>
</evidence>
<dbReference type="PANTHER" id="PTHR43289:SF6">
    <property type="entry name" value="SERINE_THREONINE-PROTEIN KINASE NEKL-3"/>
    <property type="match status" value="1"/>
</dbReference>
<dbReference type="SMART" id="SM00220">
    <property type="entry name" value="S_TKc"/>
    <property type="match status" value="1"/>
</dbReference>
<evidence type="ECO:0000256" key="4">
    <source>
        <dbReference type="ARBA" id="ARBA00022741"/>
    </source>
</evidence>
<keyword evidence="3 11" id="KW-0808">Transferase</keyword>
<keyword evidence="4 7" id="KW-0547">Nucleotide-binding</keyword>
<dbReference type="EC" id="2.7.11.1" evidence="1"/>
<name>A0A0B6ETG8_9CORY</name>
<evidence type="ECO:0000256" key="3">
    <source>
        <dbReference type="ARBA" id="ARBA00022679"/>
    </source>
</evidence>
<sequence>MNSQPTASGLPLDLEPELTAKGYSQFHQIGAGGMGTIVFARKESLDREVAIKVIAQHAAGDDEEVGRFMSEMRTVAALDHPAIVPIYDGDVTPGGVPYFVMKFLRGPSLEAHINRRIMEGSKFTVEQTVRLLTPIAQALDYLAQLPSPVIHRDIKPANIIADDCEEPGDVMLADFGIAINEDTTRMTREGLRVGTDAYMAPELYPTQLAPSPPQPTAASDRYSLALIVLEMLTLVNLRRTTSPQQWAHSRVIPDLTPDNLAPSDGPLAPSLNSFFATALHPEPQKRFASSTEMLDALATVAGTAELAPPQENAPAPHDANVPDSADTPPAIAPSNNVASPAPDARDESPRWSLRRNHIILAAVLAGVLMVLSVVGGLALRGAGWDAEEDVLAREFPLIFPENPGRAPWRNLDCYSAEPEAGQRARIICESEDLTLVGADFGTEDDRDTIVPGTVEELTSEACTVTSAEIPGQPGTWGVYPTGVSARFAFVIAGANAKEDRLSLPLC</sequence>
<dbReference type="AlphaFoldDB" id="A0A0B6ETG8"/>
<dbReference type="PANTHER" id="PTHR43289">
    <property type="entry name" value="MITOGEN-ACTIVATED PROTEIN KINASE KINASE KINASE 20-RELATED"/>
    <property type="match status" value="1"/>
</dbReference>
<evidence type="ECO:0000256" key="1">
    <source>
        <dbReference type="ARBA" id="ARBA00012513"/>
    </source>
</evidence>
<dbReference type="EMBL" id="CP010827">
    <property type="protein sequence ID" value="AJI79807.1"/>
    <property type="molecule type" value="Genomic_DNA"/>
</dbReference>
<dbReference type="InterPro" id="IPR000719">
    <property type="entry name" value="Prot_kinase_dom"/>
</dbReference>
<feature type="domain" description="Protein kinase" evidence="10">
    <location>
        <begin position="23"/>
        <end position="298"/>
    </location>
</feature>
<dbReference type="Gene3D" id="1.10.510.10">
    <property type="entry name" value="Transferase(Phosphotransferase) domain 1"/>
    <property type="match status" value="1"/>
</dbReference>
<keyword evidence="9" id="KW-0812">Transmembrane</keyword>
<dbReference type="InterPro" id="IPR011009">
    <property type="entry name" value="Kinase-like_dom_sf"/>
</dbReference>
<organism evidence="11 12">
    <name type="scientific">Corynebacterium singulare</name>
    <dbReference type="NCBI Taxonomy" id="161899"/>
    <lineage>
        <taxon>Bacteria</taxon>
        <taxon>Bacillati</taxon>
        <taxon>Actinomycetota</taxon>
        <taxon>Actinomycetes</taxon>
        <taxon>Mycobacteriales</taxon>
        <taxon>Corynebacteriaceae</taxon>
        <taxon>Corynebacterium</taxon>
    </lineage>
</organism>
<accession>A0A0B6ETG8</accession>
<protein>
    <recommendedName>
        <fullName evidence="1">non-specific serine/threonine protein kinase</fullName>
        <ecNumber evidence="1">2.7.11.1</ecNumber>
    </recommendedName>
</protein>
<keyword evidence="2 11" id="KW-0723">Serine/threonine-protein kinase</keyword>
<evidence type="ECO:0000256" key="9">
    <source>
        <dbReference type="SAM" id="Phobius"/>
    </source>
</evidence>
<evidence type="ECO:0000256" key="5">
    <source>
        <dbReference type="ARBA" id="ARBA00022777"/>
    </source>
</evidence>
<feature type="region of interest" description="Disordered" evidence="8">
    <location>
        <begin position="307"/>
        <end position="349"/>
    </location>
</feature>
<dbReference type="SUPFAM" id="SSF56112">
    <property type="entry name" value="Protein kinase-like (PK-like)"/>
    <property type="match status" value="1"/>
</dbReference>
<keyword evidence="6 7" id="KW-0067">ATP-binding</keyword>
<evidence type="ECO:0000256" key="8">
    <source>
        <dbReference type="SAM" id="MobiDB-lite"/>
    </source>
</evidence>
<dbReference type="GO" id="GO:0004674">
    <property type="term" value="F:protein serine/threonine kinase activity"/>
    <property type="evidence" value="ECO:0007669"/>
    <property type="project" value="UniProtKB-KW"/>
</dbReference>
<dbReference type="PROSITE" id="PS50011">
    <property type="entry name" value="PROTEIN_KINASE_DOM"/>
    <property type="match status" value="1"/>
</dbReference>
<keyword evidence="9" id="KW-1133">Transmembrane helix</keyword>
<dbReference type="GO" id="GO:0005524">
    <property type="term" value="F:ATP binding"/>
    <property type="evidence" value="ECO:0007669"/>
    <property type="project" value="UniProtKB-UniRule"/>
</dbReference>
<evidence type="ECO:0000313" key="12">
    <source>
        <dbReference type="Proteomes" id="UP000031890"/>
    </source>
</evidence>
<gene>
    <name evidence="11" type="ORF">CSING_11560</name>
</gene>
<dbReference type="HOGENOM" id="CLU_040779_0_0_11"/>
<keyword evidence="5 11" id="KW-0418">Kinase</keyword>
<keyword evidence="9" id="KW-0472">Membrane</keyword>
<evidence type="ECO:0000313" key="11">
    <source>
        <dbReference type="EMBL" id="AJI79807.1"/>
    </source>
</evidence>
<evidence type="ECO:0000256" key="2">
    <source>
        <dbReference type="ARBA" id="ARBA00022527"/>
    </source>
</evidence>
<feature type="transmembrane region" description="Helical" evidence="9">
    <location>
        <begin position="358"/>
        <end position="379"/>
    </location>
</feature>
<dbReference type="Proteomes" id="UP000031890">
    <property type="component" value="Chromosome"/>
</dbReference>
<dbReference type="PROSITE" id="PS00107">
    <property type="entry name" value="PROTEIN_KINASE_ATP"/>
    <property type="match status" value="1"/>
</dbReference>
<proteinExistence type="predicted"/>
<dbReference type="Gene3D" id="3.30.200.20">
    <property type="entry name" value="Phosphorylase Kinase, domain 1"/>
    <property type="match status" value="1"/>
</dbReference>
<dbReference type="CDD" id="cd14014">
    <property type="entry name" value="STKc_PknB_like"/>
    <property type="match status" value="1"/>
</dbReference>
<dbReference type="KEGG" id="csx:CSING_11560"/>
<dbReference type="OrthoDB" id="4408092at2"/>
<feature type="binding site" evidence="7">
    <location>
        <position position="52"/>
    </location>
    <ligand>
        <name>ATP</name>
        <dbReference type="ChEBI" id="CHEBI:30616"/>
    </ligand>
</feature>
<dbReference type="Pfam" id="PF00069">
    <property type="entry name" value="Pkinase"/>
    <property type="match status" value="1"/>
</dbReference>
<evidence type="ECO:0000259" key="10">
    <source>
        <dbReference type="PROSITE" id="PS50011"/>
    </source>
</evidence>
<dbReference type="STRING" id="161899.CSING_11560"/>
<reference evidence="11 12" key="1">
    <citation type="journal article" date="2015" name="Genome Announc.">
        <title>Complete Genome Sequence and Annotation of Corynebacterium singulare DSM 44357, Isolated from a Human Semen Specimen.</title>
        <authorList>
            <person name="Merten M."/>
            <person name="Brinkrolf K."/>
            <person name="Albersmeier A."/>
            <person name="Kutter Y."/>
            <person name="Ruckert C."/>
            <person name="Tauch A."/>
        </authorList>
    </citation>
    <scope>NUCLEOTIDE SEQUENCE [LARGE SCALE GENOMIC DNA]</scope>
    <source>
        <strain evidence="11">IBS B52218</strain>
    </source>
</reference>
<dbReference type="RefSeq" id="WP_052471423.1">
    <property type="nucleotide sequence ID" value="NZ_CP010827.1"/>
</dbReference>
<dbReference type="InterPro" id="IPR017441">
    <property type="entry name" value="Protein_kinase_ATP_BS"/>
</dbReference>